<keyword evidence="3" id="KW-0812">Transmembrane</keyword>
<proteinExistence type="predicted"/>
<gene>
    <name evidence="4" type="ORF">AB5J51_25110</name>
</gene>
<dbReference type="EMBL" id="CP165727">
    <property type="protein sequence ID" value="XDV65976.1"/>
    <property type="molecule type" value="Genomic_DNA"/>
</dbReference>
<dbReference type="InterPro" id="IPR005754">
    <property type="entry name" value="Sortase"/>
</dbReference>
<keyword evidence="1" id="KW-0378">Hydrolase</keyword>
<accession>A0AB39YA06</accession>
<feature type="transmembrane region" description="Helical" evidence="3">
    <location>
        <begin position="12"/>
        <end position="32"/>
    </location>
</feature>
<feature type="compositionally biased region" description="Gly residues" evidence="2">
    <location>
        <begin position="224"/>
        <end position="236"/>
    </location>
</feature>
<sequence length="245" mass="24542">MTGSGEPRSSGGGRLLTFAAWSVLVLGLWLWGREITGVPPSPSAGAAGGSSIPVPGLPVAHAPLAASVPARVDVPSMGIQAPVISRGLDAQGAIEPPPFERPGTVGWWGGGAKPGEAGAALLVGHVDTASKPAVFYGLSSARPGGTVRVVRMDGSVAEFTIDDVRVYERARFDAHRAYGQRVPGRAELRLVTCGGTYDKAAKEYTANVVVSAYLTGTTPPPGPGTGARTGAGGGAGAAVRPGAAA</sequence>
<name>A0AB39YA06_9ACTN</name>
<dbReference type="Pfam" id="PF04203">
    <property type="entry name" value="Sortase"/>
    <property type="match status" value="1"/>
</dbReference>
<dbReference type="InterPro" id="IPR023365">
    <property type="entry name" value="Sortase_dom-sf"/>
</dbReference>
<evidence type="ECO:0000313" key="4">
    <source>
        <dbReference type="EMBL" id="XDV65976.1"/>
    </source>
</evidence>
<dbReference type="Gene3D" id="2.40.260.10">
    <property type="entry name" value="Sortase"/>
    <property type="match status" value="1"/>
</dbReference>
<reference evidence="4" key="1">
    <citation type="submission" date="2024-08" db="EMBL/GenBank/DDBJ databases">
        <authorList>
            <person name="Yu S.T."/>
        </authorList>
    </citation>
    <scope>NUCLEOTIDE SEQUENCE</scope>
    <source>
        <strain evidence="4">R33</strain>
    </source>
</reference>
<keyword evidence="3" id="KW-0472">Membrane</keyword>
<evidence type="ECO:0000256" key="2">
    <source>
        <dbReference type="SAM" id="MobiDB-lite"/>
    </source>
</evidence>
<feature type="region of interest" description="Disordered" evidence="2">
    <location>
        <begin position="217"/>
        <end position="245"/>
    </location>
</feature>
<organism evidence="4">
    <name type="scientific">Streptomyces sp. R33</name>
    <dbReference type="NCBI Taxonomy" id="3238629"/>
    <lineage>
        <taxon>Bacteria</taxon>
        <taxon>Bacillati</taxon>
        <taxon>Actinomycetota</taxon>
        <taxon>Actinomycetes</taxon>
        <taxon>Kitasatosporales</taxon>
        <taxon>Streptomycetaceae</taxon>
        <taxon>Streptomyces</taxon>
    </lineage>
</organism>
<dbReference type="AlphaFoldDB" id="A0AB39YA06"/>
<dbReference type="CDD" id="cd05829">
    <property type="entry name" value="Sortase_F"/>
    <property type="match status" value="1"/>
</dbReference>
<dbReference type="NCBIfam" id="NF033748">
    <property type="entry name" value="class_F_sortase"/>
    <property type="match status" value="1"/>
</dbReference>
<dbReference type="InterPro" id="IPR042001">
    <property type="entry name" value="Sortase_F"/>
</dbReference>
<evidence type="ECO:0000256" key="1">
    <source>
        <dbReference type="ARBA" id="ARBA00022801"/>
    </source>
</evidence>
<dbReference type="RefSeq" id="WP_053791200.1">
    <property type="nucleotide sequence ID" value="NZ_CP165727.1"/>
</dbReference>
<keyword evidence="3" id="KW-1133">Transmembrane helix</keyword>
<dbReference type="SUPFAM" id="SSF63817">
    <property type="entry name" value="Sortase"/>
    <property type="match status" value="1"/>
</dbReference>
<evidence type="ECO:0000256" key="3">
    <source>
        <dbReference type="SAM" id="Phobius"/>
    </source>
</evidence>
<dbReference type="GO" id="GO:0016787">
    <property type="term" value="F:hydrolase activity"/>
    <property type="evidence" value="ECO:0007669"/>
    <property type="project" value="UniProtKB-KW"/>
</dbReference>
<protein>
    <submittedName>
        <fullName evidence="4">Class F sortase</fullName>
    </submittedName>
</protein>